<evidence type="ECO:0000313" key="1">
    <source>
        <dbReference type="EMBL" id="JAH97112.1"/>
    </source>
</evidence>
<sequence>MQYFFFIVCLEGTNFDSDSIIISYRCSYALFLCAFTLNSIFPVFICSIHCNYTFCLAEPCRALFLLANWLHTICQRPALGIE</sequence>
<reference evidence="1" key="1">
    <citation type="submission" date="2014-11" db="EMBL/GenBank/DDBJ databases">
        <authorList>
            <person name="Amaro Gonzalez C."/>
        </authorList>
    </citation>
    <scope>NUCLEOTIDE SEQUENCE</scope>
</reference>
<dbReference type="AlphaFoldDB" id="A0A0E9X2Z6"/>
<dbReference type="EMBL" id="GBXM01011465">
    <property type="protein sequence ID" value="JAH97112.1"/>
    <property type="molecule type" value="Transcribed_RNA"/>
</dbReference>
<reference evidence="1" key="2">
    <citation type="journal article" date="2015" name="Fish Shellfish Immunol.">
        <title>Early steps in the European eel (Anguilla anguilla)-Vibrio vulnificus interaction in the gills: Role of the RtxA13 toxin.</title>
        <authorList>
            <person name="Callol A."/>
            <person name="Pajuelo D."/>
            <person name="Ebbesson L."/>
            <person name="Teles M."/>
            <person name="MacKenzie S."/>
            <person name="Amaro C."/>
        </authorList>
    </citation>
    <scope>NUCLEOTIDE SEQUENCE</scope>
</reference>
<name>A0A0E9X2Z6_ANGAN</name>
<accession>A0A0E9X2Z6</accession>
<organism evidence="1">
    <name type="scientific">Anguilla anguilla</name>
    <name type="common">European freshwater eel</name>
    <name type="synonym">Muraena anguilla</name>
    <dbReference type="NCBI Taxonomy" id="7936"/>
    <lineage>
        <taxon>Eukaryota</taxon>
        <taxon>Metazoa</taxon>
        <taxon>Chordata</taxon>
        <taxon>Craniata</taxon>
        <taxon>Vertebrata</taxon>
        <taxon>Euteleostomi</taxon>
        <taxon>Actinopterygii</taxon>
        <taxon>Neopterygii</taxon>
        <taxon>Teleostei</taxon>
        <taxon>Anguilliformes</taxon>
        <taxon>Anguillidae</taxon>
        <taxon>Anguilla</taxon>
    </lineage>
</organism>
<protein>
    <submittedName>
        <fullName evidence="1">Uncharacterized protein</fullName>
    </submittedName>
</protein>
<proteinExistence type="predicted"/>